<dbReference type="InterPro" id="IPR001404">
    <property type="entry name" value="Hsp90_fam"/>
</dbReference>
<evidence type="ECO:0000256" key="4">
    <source>
        <dbReference type="ARBA" id="ARBA00023186"/>
    </source>
</evidence>
<dbReference type="Pfam" id="PF13589">
    <property type="entry name" value="HATPase_c_3"/>
    <property type="match status" value="1"/>
</dbReference>
<dbReference type="SUPFAM" id="SSF109604">
    <property type="entry name" value="HD-domain/PDEase-like"/>
    <property type="match status" value="1"/>
</dbReference>
<accession>A0ABU4HKI6</accession>
<evidence type="ECO:0000313" key="7">
    <source>
        <dbReference type="EMBL" id="MDW5593818.1"/>
    </source>
</evidence>
<keyword evidence="3 7" id="KW-0067">ATP-binding</keyword>
<dbReference type="PANTHER" id="PTHR11528">
    <property type="entry name" value="HEAT SHOCK PROTEIN 90 FAMILY MEMBER"/>
    <property type="match status" value="1"/>
</dbReference>
<dbReference type="Pfam" id="PF24391">
    <property type="entry name" value="HD-CE"/>
    <property type="match status" value="1"/>
</dbReference>
<feature type="domain" description="HD-CE" evidence="6">
    <location>
        <begin position="46"/>
        <end position="311"/>
    </location>
</feature>
<organism evidence="7 8">
    <name type="scientific">Conexibacter stalactiti</name>
    <dbReference type="NCBI Taxonomy" id="1940611"/>
    <lineage>
        <taxon>Bacteria</taxon>
        <taxon>Bacillati</taxon>
        <taxon>Actinomycetota</taxon>
        <taxon>Thermoleophilia</taxon>
        <taxon>Solirubrobacterales</taxon>
        <taxon>Conexibacteraceae</taxon>
        <taxon>Conexibacter</taxon>
    </lineage>
</organism>
<reference evidence="7 8" key="2">
    <citation type="submission" date="2023-10" db="EMBL/GenBank/DDBJ databases">
        <authorList>
            <person name="Han X.F."/>
        </authorList>
    </citation>
    <scope>NUCLEOTIDE SEQUENCE [LARGE SCALE GENOMIC DNA]</scope>
    <source>
        <strain evidence="7 8">KCTC 39840</strain>
    </source>
</reference>
<comment type="caution">
    <text evidence="7">The sequence shown here is derived from an EMBL/GenBank/DDBJ whole genome shotgun (WGS) entry which is preliminary data.</text>
</comment>
<protein>
    <submittedName>
        <fullName evidence="7">ATP-binding protein</fullName>
    </submittedName>
</protein>
<proteinExistence type="inferred from homology"/>
<sequence length="1002" mass="112690">MTAGTNTLKGCALYRHLAARESVYAGKAVELEEAVGGLLGLIPTTFPHYTNHSLEHSLEIIRQISYLLFEDGDPAQPVVRLSDVECYILLCAALLHDIGMVVSDREKQEMLSSTAWQRYVAVGGAGHPTWRAIHELRSTPTVESSDVRNFLADVQLRHLLAEWVRTTHHARAVPVLARDQAALGRFAFDDPILLNSIASVCIGHGLPRSELDDPHQFPDRREIRGEQANLRFLALMLRLGDLLDLSHRRACPLLMSASSPLPPASIHHWQQYQRVRHRATAPDAIELDAECQTAEEHRLLRDWCQWIVDEVAEAPTLMAGARRHRDWRPPVARMFGPGATIFVRPSSTARYVPADWTFQLDADAIVRRLVDDVSSEPLLFVRELVQNALDALRRTLYDRVRVETHNDTTGPSSPLNVDAQYFEGLRVSVTLTQESVGKASSCQIVTIADNGVGMSEETVKRYLLQIGRSYYTTPDFRRTYPFTPTSKFGIGFWSVFRDSEHVTIETATSDDIAKQTGGLRITVTGPKNYLLVEHGTRLQAGTSIAVRLRAPIERGTLRELVTALCRRVEFPVEVVEHEQRTQIMHEQSKDFAWSIDLPEALGSRLEVKAFPVLGDGVKGELYVLSRVGPDGEESWADSRWASDLHKTHPEVMAPMLPKYLTCVNGLCIAESEYGTGMISRVDIRRPVPSLNLARSNPFMRRHAPAIPEIEDVQARVLRDHLETTGRVRGDFGWWYIQRLMRDYPLDAFWLDVPGSVPGYFRGSRRAVSIADLAHSDRICVLQTKEPDRRSHDRGVNWTARPLSESDMAFAGDAPLLVDWEVNYLSAYARSRLFSDRSVSVIDAGPSFSLIEWRKAEPRNIEMESVTIAHLGPVDYDVIGFPIHYSVSDYSPGIVLNGKSPLVQWYAARIEETHHDEGLTDQHVAALAEMLKMAIRVTGHDVPALQRYLDSLRTLITDERSRVPKVTLKTSSFSIPWTPQRRLRSARTADRSRDREGGSKPNS</sequence>
<dbReference type="Gene3D" id="3.30.565.10">
    <property type="entry name" value="Histidine kinase-like ATPase, C-terminal domain"/>
    <property type="match status" value="1"/>
</dbReference>
<reference evidence="8" key="1">
    <citation type="submission" date="2023-07" db="EMBL/GenBank/DDBJ databases">
        <title>Conexibacter stalactiti sp. nov., isolated from stalactites in a lava cave and emended description of the genus Conexibacter.</title>
        <authorList>
            <person name="Lee S.D."/>
        </authorList>
    </citation>
    <scope>NUCLEOTIDE SEQUENCE [LARGE SCALE GENOMIC DNA]</scope>
    <source>
        <strain evidence="8">KCTC 39840</strain>
    </source>
</reference>
<evidence type="ECO:0000256" key="2">
    <source>
        <dbReference type="ARBA" id="ARBA00022741"/>
    </source>
</evidence>
<dbReference type="SUPFAM" id="SSF55874">
    <property type="entry name" value="ATPase domain of HSP90 chaperone/DNA topoisomerase II/histidine kinase"/>
    <property type="match status" value="1"/>
</dbReference>
<keyword evidence="8" id="KW-1185">Reference proteome</keyword>
<evidence type="ECO:0000256" key="5">
    <source>
        <dbReference type="SAM" id="MobiDB-lite"/>
    </source>
</evidence>
<feature type="region of interest" description="Disordered" evidence="5">
    <location>
        <begin position="978"/>
        <end position="1002"/>
    </location>
</feature>
<name>A0ABU4HKI6_9ACTN</name>
<dbReference type="InterPro" id="IPR056471">
    <property type="entry name" value="HD-CE"/>
</dbReference>
<evidence type="ECO:0000313" key="8">
    <source>
        <dbReference type="Proteomes" id="UP001284601"/>
    </source>
</evidence>
<feature type="compositionally biased region" description="Basic and acidic residues" evidence="5">
    <location>
        <begin position="986"/>
        <end position="1002"/>
    </location>
</feature>
<evidence type="ECO:0000259" key="6">
    <source>
        <dbReference type="Pfam" id="PF24391"/>
    </source>
</evidence>
<evidence type="ECO:0000256" key="3">
    <source>
        <dbReference type="ARBA" id="ARBA00022840"/>
    </source>
</evidence>
<dbReference type="RefSeq" id="WP_318596077.1">
    <property type="nucleotide sequence ID" value="NZ_JAWSTH010000009.1"/>
</dbReference>
<dbReference type="EMBL" id="JAWSTH010000009">
    <property type="protein sequence ID" value="MDW5593818.1"/>
    <property type="molecule type" value="Genomic_DNA"/>
</dbReference>
<comment type="similarity">
    <text evidence="1">Belongs to the heat shock protein 90 family.</text>
</comment>
<keyword evidence="4" id="KW-0143">Chaperone</keyword>
<dbReference type="Proteomes" id="UP001284601">
    <property type="component" value="Unassembled WGS sequence"/>
</dbReference>
<gene>
    <name evidence="7" type="ORF">R7226_05705</name>
</gene>
<keyword evidence="2" id="KW-0547">Nucleotide-binding</keyword>
<dbReference type="GO" id="GO:0005524">
    <property type="term" value="F:ATP binding"/>
    <property type="evidence" value="ECO:0007669"/>
    <property type="project" value="UniProtKB-KW"/>
</dbReference>
<dbReference type="InterPro" id="IPR036890">
    <property type="entry name" value="HATPase_C_sf"/>
</dbReference>
<evidence type="ECO:0000256" key="1">
    <source>
        <dbReference type="ARBA" id="ARBA00008239"/>
    </source>
</evidence>